<feature type="non-terminal residue" evidence="2">
    <location>
        <position position="1"/>
    </location>
</feature>
<dbReference type="PANTHER" id="PTHR33408:SF2">
    <property type="entry name" value="TRANSPOSASE DDE DOMAIN-CONTAINING PROTEIN"/>
    <property type="match status" value="1"/>
</dbReference>
<gene>
    <name evidence="2" type="ORF">SAMN03080598_03408</name>
</gene>
<sequence length="58" mass="6548">TSEEGILKRKQRATDVEPVFGHLKYNKRMGRFLLRGKEKVEIETGLLAIAHNLAKKAG</sequence>
<accession>A0A1H5ZAC4</accession>
<dbReference type="EMBL" id="FNVR01000025">
    <property type="protein sequence ID" value="SEG32990.1"/>
    <property type="molecule type" value="Genomic_DNA"/>
</dbReference>
<dbReference type="AlphaFoldDB" id="A0A1H5ZAC4"/>
<name>A0A1H5ZAC4_9BACT</name>
<dbReference type="PANTHER" id="PTHR33408">
    <property type="entry name" value="TRANSPOSASE"/>
    <property type="match status" value="1"/>
</dbReference>
<dbReference type="Pfam" id="PF13751">
    <property type="entry name" value="DDE_Tnp_1_6"/>
    <property type="match status" value="1"/>
</dbReference>
<dbReference type="Proteomes" id="UP000236736">
    <property type="component" value="Unassembled WGS sequence"/>
</dbReference>
<reference evidence="3" key="1">
    <citation type="submission" date="2016-10" db="EMBL/GenBank/DDBJ databases">
        <authorList>
            <person name="Varghese N."/>
            <person name="Submissions S."/>
        </authorList>
    </citation>
    <scope>NUCLEOTIDE SEQUENCE [LARGE SCALE GENOMIC DNA]</scope>
    <source>
        <strain evidence="3">DSM 17298</strain>
    </source>
</reference>
<feature type="domain" description="Transposase DDE" evidence="1">
    <location>
        <begin position="2"/>
        <end position="55"/>
    </location>
</feature>
<evidence type="ECO:0000313" key="3">
    <source>
        <dbReference type="Proteomes" id="UP000236736"/>
    </source>
</evidence>
<protein>
    <submittedName>
        <fullName evidence="2">Transposase DDE domain-containing protein</fullName>
    </submittedName>
</protein>
<organism evidence="2 3">
    <name type="scientific">Algoriphagus boritolerans DSM 17298 = JCM 18970</name>
    <dbReference type="NCBI Taxonomy" id="1120964"/>
    <lineage>
        <taxon>Bacteria</taxon>
        <taxon>Pseudomonadati</taxon>
        <taxon>Bacteroidota</taxon>
        <taxon>Cytophagia</taxon>
        <taxon>Cytophagales</taxon>
        <taxon>Cyclobacteriaceae</taxon>
        <taxon>Algoriphagus</taxon>
    </lineage>
</organism>
<dbReference type="InterPro" id="IPR025668">
    <property type="entry name" value="Tnp_DDE_dom"/>
</dbReference>
<proteinExistence type="predicted"/>
<evidence type="ECO:0000259" key="1">
    <source>
        <dbReference type="Pfam" id="PF13751"/>
    </source>
</evidence>
<evidence type="ECO:0000313" key="2">
    <source>
        <dbReference type="EMBL" id="SEG32990.1"/>
    </source>
</evidence>
<keyword evidence="3" id="KW-1185">Reference proteome</keyword>